<evidence type="ECO:0000256" key="1">
    <source>
        <dbReference type="SAM" id="MobiDB-lite"/>
    </source>
</evidence>
<reference evidence="2 3" key="3">
    <citation type="submission" date="2019-11" db="EMBL/GenBank/DDBJ databases">
        <title>A de novo genome assembly of a pear dwarfing rootstock.</title>
        <authorList>
            <person name="Wang F."/>
            <person name="Wang J."/>
            <person name="Li S."/>
            <person name="Zhang Y."/>
            <person name="Fang M."/>
            <person name="Ma L."/>
            <person name="Zhao Y."/>
            <person name="Jiang S."/>
        </authorList>
    </citation>
    <scope>NUCLEOTIDE SEQUENCE [LARGE SCALE GENOMIC DNA]</scope>
    <source>
        <strain evidence="2">S2</strain>
        <tissue evidence="2">Leaf</tissue>
    </source>
</reference>
<sequence>MGGCATKPKVSKGEAASEVPVLAPEPTAKEDQPAVVDDKAKEKEAVLVADGDEAEKKIEIAPEPESEPEEAQSGGNDIKTLC</sequence>
<name>A0A5N5F2H3_9ROSA</name>
<feature type="compositionally biased region" description="Basic and acidic residues" evidence="1">
    <location>
        <begin position="27"/>
        <end position="45"/>
    </location>
</feature>
<comment type="caution">
    <text evidence="2">The sequence shown here is derived from an EMBL/GenBank/DDBJ whole genome shotgun (WGS) entry which is preliminary data.</text>
</comment>
<evidence type="ECO:0000313" key="3">
    <source>
        <dbReference type="Proteomes" id="UP000327157"/>
    </source>
</evidence>
<gene>
    <name evidence="2" type="ORF">D8674_000136</name>
</gene>
<feature type="region of interest" description="Disordered" evidence="1">
    <location>
        <begin position="1"/>
        <end position="82"/>
    </location>
</feature>
<protein>
    <submittedName>
        <fullName evidence="2">Actin cytoskeleton-regulatory complex protein SLA1-like</fullName>
    </submittedName>
</protein>
<reference evidence="3" key="2">
    <citation type="submission" date="2019-10" db="EMBL/GenBank/DDBJ databases">
        <title>A de novo genome assembly of a pear dwarfing rootstock.</title>
        <authorList>
            <person name="Wang F."/>
            <person name="Wang J."/>
            <person name="Li S."/>
            <person name="Zhang Y."/>
            <person name="Fang M."/>
            <person name="Ma L."/>
            <person name="Zhao Y."/>
            <person name="Jiang S."/>
        </authorList>
    </citation>
    <scope>NUCLEOTIDE SEQUENCE [LARGE SCALE GENOMIC DNA]</scope>
</reference>
<dbReference type="AlphaFoldDB" id="A0A5N5F2H3"/>
<dbReference type="OrthoDB" id="1939052at2759"/>
<evidence type="ECO:0000313" key="2">
    <source>
        <dbReference type="EMBL" id="KAB2597216.1"/>
    </source>
</evidence>
<dbReference type="Proteomes" id="UP000327157">
    <property type="component" value="Chromosome 1"/>
</dbReference>
<organism evidence="2 3">
    <name type="scientific">Pyrus ussuriensis x Pyrus communis</name>
    <dbReference type="NCBI Taxonomy" id="2448454"/>
    <lineage>
        <taxon>Eukaryota</taxon>
        <taxon>Viridiplantae</taxon>
        <taxon>Streptophyta</taxon>
        <taxon>Embryophyta</taxon>
        <taxon>Tracheophyta</taxon>
        <taxon>Spermatophyta</taxon>
        <taxon>Magnoliopsida</taxon>
        <taxon>eudicotyledons</taxon>
        <taxon>Gunneridae</taxon>
        <taxon>Pentapetalae</taxon>
        <taxon>rosids</taxon>
        <taxon>fabids</taxon>
        <taxon>Rosales</taxon>
        <taxon>Rosaceae</taxon>
        <taxon>Amygdaloideae</taxon>
        <taxon>Maleae</taxon>
        <taxon>Pyrus</taxon>
    </lineage>
</organism>
<dbReference type="EMBL" id="SMOL01000768">
    <property type="protein sequence ID" value="KAB2597216.1"/>
    <property type="molecule type" value="Genomic_DNA"/>
</dbReference>
<reference evidence="2 3" key="1">
    <citation type="submission" date="2019-09" db="EMBL/GenBank/DDBJ databases">
        <authorList>
            <person name="Ou C."/>
        </authorList>
    </citation>
    <scope>NUCLEOTIDE SEQUENCE [LARGE SCALE GENOMIC DNA]</scope>
    <source>
        <strain evidence="2">S2</strain>
        <tissue evidence="2">Leaf</tissue>
    </source>
</reference>
<keyword evidence="3" id="KW-1185">Reference proteome</keyword>
<proteinExistence type="predicted"/>
<accession>A0A5N5F2H3</accession>